<dbReference type="EMBL" id="LIYD01000005">
    <property type="protein sequence ID" value="KOS05730.1"/>
    <property type="molecule type" value="Genomic_DNA"/>
</dbReference>
<dbReference type="InterPro" id="IPR017853">
    <property type="entry name" value="GH"/>
</dbReference>
<dbReference type="GO" id="GO:0016798">
    <property type="term" value="F:hydrolase activity, acting on glycosyl bonds"/>
    <property type="evidence" value="ECO:0007669"/>
    <property type="project" value="UniProtKB-KW"/>
</dbReference>
<dbReference type="GO" id="GO:0030246">
    <property type="term" value="F:carbohydrate binding"/>
    <property type="evidence" value="ECO:0007669"/>
    <property type="project" value="InterPro"/>
</dbReference>
<dbReference type="Gene3D" id="2.70.98.10">
    <property type="match status" value="1"/>
</dbReference>
<reference evidence="10 11" key="1">
    <citation type="submission" date="2015-08" db="EMBL/GenBank/DDBJ databases">
        <title>Whole genome sequence of Flavobacterium akiainvivens IK-1T, from decaying Wikstroemia oahuensis, an endemic Hawaiian shrub.</title>
        <authorList>
            <person name="Wan X."/>
            <person name="Hou S."/>
            <person name="Saito J."/>
            <person name="Donachie S."/>
        </authorList>
    </citation>
    <scope>NUCLEOTIDE SEQUENCE [LARGE SCALE GENOMIC DNA]</scope>
    <source>
        <strain evidence="10 11">IK-1</strain>
    </source>
</reference>
<dbReference type="PANTHER" id="PTHR35803">
    <property type="entry name" value="GLUCAN 1,4-ALPHA-GLUCOSIDASE SUSB-RELATED"/>
    <property type="match status" value="1"/>
</dbReference>
<dbReference type="OrthoDB" id="57532at2"/>
<evidence type="ECO:0000256" key="5">
    <source>
        <dbReference type="ARBA" id="ARBA00023295"/>
    </source>
</evidence>
<dbReference type="Pfam" id="PF14508">
    <property type="entry name" value="GH97_N"/>
    <property type="match status" value="1"/>
</dbReference>
<dbReference type="Pfam" id="PF10566">
    <property type="entry name" value="Glyco_hydro_97"/>
    <property type="match status" value="1"/>
</dbReference>
<feature type="domain" description="Glycosyl-hydrolase 97 catalytic" evidence="7">
    <location>
        <begin position="297"/>
        <end position="444"/>
    </location>
</feature>
<evidence type="ECO:0000256" key="3">
    <source>
        <dbReference type="ARBA" id="ARBA00022801"/>
    </source>
</evidence>
<dbReference type="Pfam" id="PF14509">
    <property type="entry name" value="GH97_C"/>
    <property type="match status" value="1"/>
</dbReference>
<sequence>MKKIIALLLLFPFIPVTAQEVISPNKKISVQIDASQGNPVFSIFYSSGKKQVVVLPQSPLGITRSDEAFTTNLKPVSTSKPATVKEKYTALSGKRKERENIVTERIFTFTNQNNKVVNIIFRAYNDGVAFRYEFPDDTNAPVNVISENTTFILPEGTQRWTQAFEPSYEGFYPETTTGKGNDKQEWGFPALYKVTGQPVWVLLSEAGLSANNCAARLSNAKNPNHYNVTYPETRDNFKQVGAVGTLPWQSPWRTLIIGALADVVESTLVDDVNPPSKIQDTDWIIPGTESWVYWANNHGSKDYKKLAEYTDLAAKMNWPYTLIDWEWDVMENGGTIKDAVNYAKSKGVKPLMWYNSGTSWLEPTPWDRLLTPEKRQKEFAWLNEMGIYGIKVDFFAGDQQDMIKYYIDILEDAAKYKLLVNFHGATVPRGWARTYPHLLTYEAVYGAEWYNNNATLTTKAAGHNATLPFTRNVVGSMDYTPVAFSNSQNPHITSYAHELALAVLFESALQHFADSPESFYKQPDYVQSFLKTVPTTWDDTRLLDGYPGEKAIIARKKGNTWYIAGINGTDTAQDFTVDLITITNKKTKLELITDGADDASFATKSITLKKAEKLQVSCLPRGGFVAVLTEF</sequence>
<dbReference type="InterPro" id="IPR052720">
    <property type="entry name" value="Glycosyl_hydrolase_97"/>
</dbReference>
<dbReference type="Gene3D" id="2.60.40.1180">
    <property type="entry name" value="Golgi alpha-mannosidase II"/>
    <property type="match status" value="1"/>
</dbReference>
<name>A0A0N0RQM4_9FLAO</name>
<comment type="cofactor">
    <cofactor evidence="1">
        <name>Ca(2+)</name>
        <dbReference type="ChEBI" id="CHEBI:29108"/>
    </cofactor>
</comment>
<feature type="domain" description="Glycosyl-hydrolase 97 C-terminal oligomerisation" evidence="9">
    <location>
        <begin position="536"/>
        <end position="628"/>
    </location>
</feature>
<keyword evidence="11" id="KW-1185">Reference proteome</keyword>
<evidence type="ECO:0000259" key="9">
    <source>
        <dbReference type="Pfam" id="PF14509"/>
    </source>
</evidence>
<evidence type="ECO:0000256" key="2">
    <source>
        <dbReference type="ARBA" id="ARBA00011245"/>
    </source>
</evidence>
<evidence type="ECO:0000259" key="7">
    <source>
        <dbReference type="Pfam" id="PF10566"/>
    </source>
</evidence>
<evidence type="ECO:0000256" key="6">
    <source>
        <dbReference type="SAM" id="SignalP"/>
    </source>
</evidence>
<dbReference type="PANTHER" id="PTHR35803:SF2">
    <property type="entry name" value="RETAINING ALPHA-GALACTOSIDASE"/>
    <property type="match status" value="1"/>
</dbReference>
<keyword evidence="5" id="KW-0326">Glycosidase</keyword>
<comment type="caution">
    <text evidence="10">The sequence shown here is derived from an EMBL/GenBank/DDBJ whole genome shotgun (WGS) entry which is preliminary data.</text>
</comment>
<keyword evidence="6" id="KW-0732">Signal</keyword>
<keyword evidence="4" id="KW-0106">Calcium</keyword>
<dbReference type="STRING" id="1202724.AM493_06520"/>
<dbReference type="InterPro" id="IPR029486">
    <property type="entry name" value="GH97_N"/>
</dbReference>
<dbReference type="PATRIC" id="fig|1202724.3.peg.1356"/>
<comment type="subunit">
    <text evidence="2">Monomer.</text>
</comment>
<dbReference type="Proteomes" id="UP000037755">
    <property type="component" value="Unassembled WGS sequence"/>
</dbReference>
<dbReference type="RefSeq" id="WP_054406938.1">
    <property type="nucleotide sequence ID" value="NZ_FOYA01000003.1"/>
</dbReference>
<keyword evidence="3" id="KW-0378">Hydrolase</keyword>
<feature type="domain" description="Glycosyl-hydrolase 97 N-terminal" evidence="8">
    <location>
        <begin position="21"/>
        <end position="275"/>
    </location>
</feature>
<dbReference type="InterPro" id="IPR013780">
    <property type="entry name" value="Glyco_hydro_b"/>
</dbReference>
<protein>
    <submittedName>
        <fullName evidence="10">Alpha-glucosidase</fullName>
    </submittedName>
</protein>
<gene>
    <name evidence="10" type="ORF">AM493_06520</name>
</gene>
<dbReference type="InterPro" id="IPR019563">
    <property type="entry name" value="GH97_catalytic"/>
</dbReference>
<evidence type="ECO:0000256" key="1">
    <source>
        <dbReference type="ARBA" id="ARBA00001913"/>
    </source>
</evidence>
<dbReference type="InterPro" id="IPR014718">
    <property type="entry name" value="GH-type_carb-bd"/>
</dbReference>
<evidence type="ECO:0000256" key="4">
    <source>
        <dbReference type="ARBA" id="ARBA00022837"/>
    </source>
</evidence>
<dbReference type="Gene3D" id="3.20.20.70">
    <property type="entry name" value="Aldolase class I"/>
    <property type="match status" value="1"/>
</dbReference>
<accession>A0A0N0RQM4</accession>
<feature type="chain" id="PRO_5005857632" evidence="6">
    <location>
        <begin position="19"/>
        <end position="631"/>
    </location>
</feature>
<dbReference type="SUPFAM" id="SSF51445">
    <property type="entry name" value="(Trans)glycosidases"/>
    <property type="match status" value="1"/>
</dbReference>
<evidence type="ECO:0000313" key="11">
    <source>
        <dbReference type="Proteomes" id="UP000037755"/>
    </source>
</evidence>
<dbReference type="InterPro" id="IPR029483">
    <property type="entry name" value="GH97_C"/>
</dbReference>
<evidence type="ECO:0000313" key="10">
    <source>
        <dbReference type="EMBL" id="KOS05730.1"/>
    </source>
</evidence>
<dbReference type="InterPro" id="IPR013785">
    <property type="entry name" value="Aldolase_TIM"/>
</dbReference>
<dbReference type="AlphaFoldDB" id="A0A0N0RQM4"/>
<evidence type="ECO:0000259" key="8">
    <source>
        <dbReference type="Pfam" id="PF14508"/>
    </source>
</evidence>
<proteinExistence type="predicted"/>
<organism evidence="10 11">
    <name type="scientific">Flavobacterium akiainvivens</name>
    <dbReference type="NCBI Taxonomy" id="1202724"/>
    <lineage>
        <taxon>Bacteria</taxon>
        <taxon>Pseudomonadati</taxon>
        <taxon>Bacteroidota</taxon>
        <taxon>Flavobacteriia</taxon>
        <taxon>Flavobacteriales</taxon>
        <taxon>Flavobacteriaceae</taxon>
        <taxon>Flavobacterium</taxon>
    </lineage>
</organism>
<feature type="signal peptide" evidence="6">
    <location>
        <begin position="1"/>
        <end position="18"/>
    </location>
</feature>